<accession>A0A6A5YKQ9</accession>
<name>A0A6A5YKQ9_9PLEO</name>
<reference evidence="1" key="1">
    <citation type="journal article" date="2020" name="Stud. Mycol.">
        <title>101 Dothideomycetes genomes: a test case for predicting lifestyles and emergence of pathogens.</title>
        <authorList>
            <person name="Haridas S."/>
            <person name="Albert R."/>
            <person name="Binder M."/>
            <person name="Bloem J."/>
            <person name="Labutti K."/>
            <person name="Salamov A."/>
            <person name="Andreopoulos B."/>
            <person name="Baker S."/>
            <person name="Barry K."/>
            <person name="Bills G."/>
            <person name="Bluhm B."/>
            <person name="Cannon C."/>
            <person name="Castanera R."/>
            <person name="Culley D."/>
            <person name="Daum C."/>
            <person name="Ezra D."/>
            <person name="Gonzalez J."/>
            <person name="Henrissat B."/>
            <person name="Kuo A."/>
            <person name="Liang C."/>
            <person name="Lipzen A."/>
            <person name="Lutzoni F."/>
            <person name="Magnuson J."/>
            <person name="Mondo S."/>
            <person name="Nolan M."/>
            <person name="Ohm R."/>
            <person name="Pangilinan J."/>
            <person name="Park H.-J."/>
            <person name="Ramirez L."/>
            <person name="Alfaro M."/>
            <person name="Sun H."/>
            <person name="Tritt A."/>
            <person name="Yoshinaga Y."/>
            <person name="Zwiers L.-H."/>
            <person name="Turgeon B."/>
            <person name="Goodwin S."/>
            <person name="Spatafora J."/>
            <person name="Crous P."/>
            <person name="Grigoriev I."/>
        </authorList>
    </citation>
    <scope>NUCLEOTIDE SEQUENCE</scope>
    <source>
        <strain evidence="1">CBS 627.86</strain>
    </source>
</reference>
<evidence type="ECO:0000313" key="2">
    <source>
        <dbReference type="Proteomes" id="UP000799770"/>
    </source>
</evidence>
<gene>
    <name evidence="1" type="ORF">BDV96DRAFT_606245</name>
</gene>
<organism evidence="1 2">
    <name type="scientific">Lophiotrema nucula</name>
    <dbReference type="NCBI Taxonomy" id="690887"/>
    <lineage>
        <taxon>Eukaryota</taxon>
        <taxon>Fungi</taxon>
        <taxon>Dikarya</taxon>
        <taxon>Ascomycota</taxon>
        <taxon>Pezizomycotina</taxon>
        <taxon>Dothideomycetes</taxon>
        <taxon>Pleosporomycetidae</taxon>
        <taxon>Pleosporales</taxon>
        <taxon>Lophiotremataceae</taxon>
        <taxon>Lophiotrema</taxon>
    </lineage>
</organism>
<sequence length="394" mass="45272">MANAKSSSSNYSDAVNNITQHLSGIRIARDYDPVIHDLTEARLLVSIWQETGDLTEEQRAQLLETQRELGWCHRQRNLSVDDTESKLLEDFPQRVDFLKNRGKNFTQRDELPRNRVELRKQPQKEVFPVLPMEINAKDNLFFKLPLELRGMEAIVIRDSNPHDTCSEAYFHRIAVGILSLLPELCHRNIYFTRETIPLVLRGRHIFTNGEVAVQSFSVFLQAIPEGARYGAVSHLSLGQDVTWAREGETVSEDVAVRYADQLISRCCALSFLTHRVPSRRMFEILHSRGTPACAWHRRSRQEIGKLFVPDGLLQYNRLKKITLTFVADSKGTMNMDDGDKFVRVQECVEDRLQDMMPGVELVVEYASFKQSRGKEDYIGWANSQEDFGDDLEVL</sequence>
<evidence type="ECO:0000313" key="1">
    <source>
        <dbReference type="EMBL" id="KAF2107686.1"/>
    </source>
</evidence>
<dbReference type="Proteomes" id="UP000799770">
    <property type="component" value="Unassembled WGS sequence"/>
</dbReference>
<dbReference type="EMBL" id="ML977352">
    <property type="protein sequence ID" value="KAF2107686.1"/>
    <property type="molecule type" value="Genomic_DNA"/>
</dbReference>
<proteinExistence type="predicted"/>
<dbReference type="AlphaFoldDB" id="A0A6A5YKQ9"/>
<protein>
    <submittedName>
        <fullName evidence="1">Uncharacterized protein</fullName>
    </submittedName>
</protein>
<keyword evidence="2" id="KW-1185">Reference proteome</keyword>